<comment type="caution">
    <text evidence="1">The sequence shown here is derived from an EMBL/GenBank/DDBJ whole genome shotgun (WGS) entry which is preliminary data.</text>
</comment>
<sequence>MARGFRLQAPLPRWRRRAENFASADPVEDKESFFTGLFVRDSLVCLSGILPHKTPLDKAETRLVKEYMEVTRKSFLFPQFLLNSLSCGHSLNSICEKELYQDAEHTRLYYNTILW</sequence>
<dbReference type="AlphaFoldDB" id="A0AA87YNP0"/>
<reference evidence="1" key="1">
    <citation type="submission" date="2023-07" db="EMBL/GenBank/DDBJ databases">
        <title>draft genome sequence of fig (Ficus carica).</title>
        <authorList>
            <person name="Takahashi T."/>
            <person name="Nishimura K."/>
        </authorList>
    </citation>
    <scope>NUCLEOTIDE SEQUENCE</scope>
</reference>
<evidence type="ECO:0000313" key="2">
    <source>
        <dbReference type="Proteomes" id="UP001187192"/>
    </source>
</evidence>
<dbReference type="EMBL" id="BTGU01008747">
    <property type="protein sequence ID" value="GMN18727.1"/>
    <property type="molecule type" value="Genomic_DNA"/>
</dbReference>
<organism evidence="1 2">
    <name type="scientific">Ficus carica</name>
    <name type="common">Common fig</name>
    <dbReference type="NCBI Taxonomy" id="3494"/>
    <lineage>
        <taxon>Eukaryota</taxon>
        <taxon>Viridiplantae</taxon>
        <taxon>Streptophyta</taxon>
        <taxon>Embryophyta</taxon>
        <taxon>Tracheophyta</taxon>
        <taxon>Spermatophyta</taxon>
        <taxon>Magnoliopsida</taxon>
        <taxon>eudicotyledons</taxon>
        <taxon>Gunneridae</taxon>
        <taxon>Pentapetalae</taxon>
        <taxon>rosids</taxon>
        <taxon>fabids</taxon>
        <taxon>Rosales</taxon>
        <taxon>Moraceae</taxon>
        <taxon>Ficeae</taxon>
        <taxon>Ficus</taxon>
    </lineage>
</organism>
<gene>
    <name evidence="1" type="ORF">TIFTF001_050836</name>
</gene>
<evidence type="ECO:0000313" key="1">
    <source>
        <dbReference type="EMBL" id="GMN18727.1"/>
    </source>
</evidence>
<protein>
    <submittedName>
        <fullName evidence="1">Uncharacterized protein</fullName>
    </submittedName>
</protein>
<accession>A0AA87YNP0</accession>
<proteinExistence type="predicted"/>
<dbReference type="Proteomes" id="UP001187192">
    <property type="component" value="Unassembled WGS sequence"/>
</dbReference>
<name>A0AA87YNP0_FICCA</name>
<keyword evidence="2" id="KW-1185">Reference proteome</keyword>